<organism evidence="12">
    <name type="scientific">Stichopus japonicus</name>
    <name type="common">Sea cucumber</name>
    <dbReference type="NCBI Taxonomy" id="307972"/>
    <lineage>
        <taxon>Eukaryota</taxon>
        <taxon>Metazoa</taxon>
        <taxon>Echinodermata</taxon>
        <taxon>Eleutherozoa</taxon>
        <taxon>Echinozoa</taxon>
        <taxon>Holothuroidea</taxon>
        <taxon>Aspidochirotacea</taxon>
        <taxon>Aspidochirotida</taxon>
        <taxon>Stichopodidae</taxon>
        <taxon>Apostichopus</taxon>
    </lineage>
</organism>
<dbReference type="AlphaFoldDB" id="A0A343J2L5"/>
<keyword evidence="7 10" id="KW-0547">Nucleotide-binding</keyword>
<evidence type="ECO:0000256" key="5">
    <source>
        <dbReference type="ARBA" id="ARBA00022553"/>
    </source>
</evidence>
<evidence type="ECO:0000256" key="1">
    <source>
        <dbReference type="ARBA" id="ARBA00001946"/>
    </source>
</evidence>
<gene>
    <name evidence="12" type="primary">p38</name>
</gene>
<comment type="cofactor">
    <cofactor evidence="1">
        <name>Mg(2+)</name>
        <dbReference type="ChEBI" id="CHEBI:18420"/>
    </cofactor>
</comment>
<proteinExistence type="evidence at transcript level"/>
<keyword evidence="4" id="KW-0723">Serine/threonine-protein kinase</keyword>
<dbReference type="Gene3D" id="3.30.200.20">
    <property type="entry name" value="Phosphorylase Kinase, domain 1"/>
    <property type="match status" value="1"/>
</dbReference>
<evidence type="ECO:0000256" key="2">
    <source>
        <dbReference type="ARBA" id="ARBA00008832"/>
    </source>
</evidence>
<dbReference type="SMART" id="SM00220">
    <property type="entry name" value="S_TKc"/>
    <property type="match status" value="1"/>
</dbReference>
<dbReference type="PROSITE" id="PS50011">
    <property type="entry name" value="PROTEIN_KINASE_DOM"/>
    <property type="match status" value="1"/>
</dbReference>
<keyword evidence="9 10" id="KW-0067">ATP-binding</keyword>
<accession>A0A343J2L5</accession>
<dbReference type="Pfam" id="PF00069">
    <property type="entry name" value="Pkinase"/>
    <property type="match status" value="1"/>
</dbReference>
<dbReference type="InterPro" id="IPR003527">
    <property type="entry name" value="MAP_kinase_CS"/>
</dbReference>
<evidence type="ECO:0000256" key="9">
    <source>
        <dbReference type="ARBA" id="ARBA00022840"/>
    </source>
</evidence>
<dbReference type="GO" id="GO:0005737">
    <property type="term" value="C:cytoplasm"/>
    <property type="evidence" value="ECO:0007669"/>
    <property type="project" value="UniProtKB-ARBA"/>
</dbReference>
<evidence type="ECO:0000256" key="7">
    <source>
        <dbReference type="ARBA" id="ARBA00022741"/>
    </source>
</evidence>
<reference evidence="12" key="1">
    <citation type="journal article" date="2018" name="Fish Shellfish Immunol.">
        <title>A novel p38 MAPK gene in the sea cucumber Apostichopus japonicus (Ajp38) is associated with the immune response to pathogenic challenge.</title>
        <authorList>
            <person name="Zhan Y."/>
            <person name="Wang Y."/>
            <person name="Li K."/>
            <person name="Song J."/>
            <person name="Chang Y."/>
        </authorList>
    </citation>
    <scope>NUCLEOTIDE SEQUENCE</scope>
</reference>
<dbReference type="PRINTS" id="PR01773">
    <property type="entry name" value="P38MAPKINASE"/>
</dbReference>
<keyword evidence="5" id="KW-0597">Phosphoprotein</keyword>
<dbReference type="Gene3D" id="1.10.510.10">
    <property type="entry name" value="Transferase(Phosphotransferase) domain 1"/>
    <property type="match status" value="1"/>
</dbReference>
<dbReference type="FunFam" id="3.30.200.20:FF:000769">
    <property type="entry name" value="Mitogen-activated protein kinase 14"/>
    <property type="match status" value="1"/>
</dbReference>
<dbReference type="GO" id="GO:0004707">
    <property type="term" value="F:MAP kinase activity"/>
    <property type="evidence" value="ECO:0007669"/>
    <property type="project" value="UniProtKB-EC"/>
</dbReference>
<evidence type="ECO:0000256" key="8">
    <source>
        <dbReference type="ARBA" id="ARBA00022777"/>
    </source>
</evidence>
<evidence type="ECO:0000256" key="10">
    <source>
        <dbReference type="PROSITE-ProRule" id="PRU10141"/>
    </source>
</evidence>
<keyword evidence="8" id="KW-0418">Kinase</keyword>
<dbReference type="InterPro" id="IPR017441">
    <property type="entry name" value="Protein_kinase_ATP_BS"/>
</dbReference>
<evidence type="ECO:0000256" key="3">
    <source>
        <dbReference type="ARBA" id="ARBA00012411"/>
    </source>
</evidence>
<evidence type="ECO:0000256" key="6">
    <source>
        <dbReference type="ARBA" id="ARBA00022679"/>
    </source>
</evidence>
<comment type="similarity">
    <text evidence="2">Belongs to the protein kinase superfamily. CMGC Ser/Thr protein kinase family. MAP kinase subfamily.</text>
</comment>
<evidence type="ECO:0000259" key="11">
    <source>
        <dbReference type="PROSITE" id="PS50011"/>
    </source>
</evidence>
<dbReference type="PANTHER" id="PTHR24055">
    <property type="entry name" value="MITOGEN-ACTIVATED PROTEIN KINASE"/>
    <property type="match status" value="1"/>
</dbReference>
<dbReference type="CDD" id="cd07851">
    <property type="entry name" value="STKc_p38"/>
    <property type="match status" value="1"/>
</dbReference>
<dbReference type="EC" id="2.7.11.24" evidence="3"/>
<name>A0A343J2L5_STIJA</name>
<dbReference type="EMBL" id="MF680837">
    <property type="protein sequence ID" value="ASU91381.1"/>
    <property type="molecule type" value="mRNA"/>
</dbReference>
<feature type="domain" description="Protein kinase" evidence="11">
    <location>
        <begin position="26"/>
        <end position="310"/>
    </location>
</feature>
<dbReference type="SUPFAM" id="SSF56112">
    <property type="entry name" value="Protein kinase-like (PK-like)"/>
    <property type="match status" value="1"/>
</dbReference>
<protein>
    <recommendedName>
        <fullName evidence="3">mitogen-activated protein kinase</fullName>
        <ecNumber evidence="3">2.7.11.24</ecNumber>
    </recommendedName>
</protein>
<dbReference type="InterPro" id="IPR008352">
    <property type="entry name" value="MAPK_HOG-like"/>
</dbReference>
<dbReference type="PROSITE" id="PS00107">
    <property type="entry name" value="PROTEIN_KINASE_ATP"/>
    <property type="match status" value="1"/>
</dbReference>
<dbReference type="GO" id="GO:0005524">
    <property type="term" value="F:ATP binding"/>
    <property type="evidence" value="ECO:0007669"/>
    <property type="project" value="UniProtKB-UniRule"/>
</dbReference>
<dbReference type="InterPro" id="IPR000719">
    <property type="entry name" value="Prot_kinase_dom"/>
</dbReference>
<feature type="binding site" evidence="10">
    <location>
        <position position="56"/>
    </location>
    <ligand>
        <name>ATP</name>
        <dbReference type="ChEBI" id="CHEBI:30616"/>
    </ligand>
</feature>
<dbReference type="FunFam" id="1.10.510.10:FF:000684">
    <property type="entry name" value="Mitogen-activated protein kinase"/>
    <property type="match status" value="1"/>
</dbReference>
<evidence type="ECO:0000256" key="4">
    <source>
        <dbReference type="ARBA" id="ARBA00022527"/>
    </source>
</evidence>
<sequence>MAASRLPPGYATSELNRTNWEVPSRYIDINPIGNGAYGQVCSSENTDLNKRVAIKKLARPFQSVTHAKRTYRELKLLHHMKHENVINLLDVFSPCLSFDTFTDVYFVSDLMGADLNTVNKCQKLSDEHVKFLVYQILRGLKYIHSAGVIHRDLKPSNLAVNEDCELRILDFGLARMTDEEMTGYVATRWYRAPEIMLNWMHYSDKVDMWSVGCIMAELLTGQVLFPGTDNIDQLTKILSITGTPSEAFLTKIESDSARDYVRNMETFARKDFYHFFHGANPVAINILERMLDLDKDNRPSATEALAHEYFAQFHDPSDEPTAEPFDDEFEKMDLQLNEWKEKIFQLILEIKNGIPY</sequence>
<dbReference type="PROSITE" id="PS01351">
    <property type="entry name" value="MAPK"/>
    <property type="match status" value="1"/>
</dbReference>
<dbReference type="InterPro" id="IPR050117">
    <property type="entry name" value="MAPK"/>
</dbReference>
<keyword evidence="6" id="KW-0808">Transferase</keyword>
<evidence type="ECO:0000313" key="12">
    <source>
        <dbReference type="EMBL" id="ASU91381.1"/>
    </source>
</evidence>
<dbReference type="SMR" id="A0A343J2L5"/>
<dbReference type="InterPro" id="IPR011009">
    <property type="entry name" value="Kinase-like_dom_sf"/>
</dbReference>